<feature type="active site" evidence="5">
    <location>
        <position position="424"/>
    </location>
</feature>
<keyword evidence="3 4" id="KW-0949">S-adenosyl-L-methionine</keyword>
<evidence type="ECO:0000256" key="3">
    <source>
        <dbReference type="ARBA" id="ARBA00022691"/>
    </source>
</evidence>
<dbReference type="NCBIfam" id="TIGR00479">
    <property type="entry name" value="rumA"/>
    <property type="match status" value="1"/>
</dbReference>
<dbReference type="PANTHER" id="PTHR11061">
    <property type="entry name" value="RNA M5U METHYLTRANSFERASE"/>
    <property type="match status" value="1"/>
</dbReference>
<dbReference type="SUPFAM" id="SSF53335">
    <property type="entry name" value="S-adenosyl-L-methionine-dependent methyltransferases"/>
    <property type="match status" value="1"/>
</dbReference>
<dbReference type="CDD" id="cd02440">
    <property type="entry name" value="AdoMet_MTases"/>
    <property type="match status" value="1"/>
</dbReference>
<dbReference type="AlphaFoldDB" id="A0A9X3FS49"/>
<protein>
    <submittedName>
        <fullName evidence="6">23S rRNA (Uracil(1939)-C(5))-methyltransferase RlmD</fullName>
        <ecNumber evidence="6">2.1.1.190</ecNumber>
    </submittedName>
</protein>
<accession>A0A9X3FS49</accession>
<evidence type="ECO:0000313" key="7">
    <source>
        <dbReference type="Proteomes" id="UP001146670"/>
    </source>
</evidence>
<feature type="binding site" evidence="4">
    <location>
        <position position="299"/>
    </location>
    <ligand>
        <name>S-adenosyl-L-methionine</name>
        <dbReference type="ChEBI" id="CHEBI:59789"/>
    </ligand>
</feature>
<sequence length="470" mass="52940">MGKKKITPTEVLDVRIRKIDPKGYGYARYTHPPTTGNLGKRLNLYIPNVVPGDLVRVTVPNAKGRRRATIDFDELLEASPQRNLDLDPKAAPPGGVPLQFMTYRAQLAYKTHLVADNLAEGNFDTSLIQPIIGMTTPDRYRNKMELTFGPNGELGMHQQSNYKRIIDLKDSIIAPKEMVEIKYLVSQWQADYQLSGYDKASHTGLLRKLRLRKSFANNELMVVIFANDKASALEQECRRALIDRLTTTYPQVASLIWIENTDISDQVQTDSLEVLYGHDYINDQLNGFDYQIKYDTFFQVNPIQAEKMVQTALKVAAVDATMTVLDLFCGMGTFSLPFAKRAKALTGIEIVENSILSARENARKADLNNTNFFVSDARKGLEALKDSDQVPDLLILNPPRSGAGGKLMRAIGRFGSPRVLYISCSPKSLSLDLRWLRDFGYEIKKIQPIDQFPHTVHVETVVLLESVRKK</sequence>
<dbReference type="InterPro" id="IPR010280">
    <property type="entry name" value="U5_MeTrfase_fam"/>
</dbReference>
<gene>
    <name evidence="6" type="primary">rlmD</name>
    <name evidence="6" type="ORF">OW157_03805</name>
</gene>
<feature type="binding site" evidence="4">
    <location>
        <position position="349"/>
    </location>
    <ligand>
        <name>S-adenosyl-L-methionine</name>
        <dbReference type="ChEBI" id="CHEBI:59789"/>
    </ligand>
</feature>
<evidence type="ECO:0000256" key="1">
    <source>
        <dbReference type="ARBA" id="ARBA00022603"/>
    </source>
</evidence>
<keyword evidence="1 4" id="KW-0489">Methyltransferase</keyword>
<dbReference type="GO" id="GO:0070475">
    <property type="term" value="P:rRNA base methylation"/>
    <property type="evidence" value="ECO:0007669"/>
    <property type="project" value="TreeGrafter"/>
</dbReference>
<feature type="binding site" evidence="4">
    <location>
        <position position="397"/>
    </location>
    <ligand>
        <name>S-adenosyl-L-methionine</name>
        <dbReference type="ChEBI" id="CHEBI:59789"/>
    </ligand>
</feature>
<proteinExistence type="inferred from homology"/>
<dbReference type="Gene3D" id="2.40.50.1070">
    <property type="match status" value="1"/>
</dbReference>
<evidence type="ECO:0000313" key="6">
    <source>
        <dbReference type="EMBL" id="MCZ0725695.1"/>
    </source>
</evidence>
<reference evidence="6" key="1">
    <citation type="submission" date="2022-12" db="EMBL/GenBank/DDBJ databases">
        <title>Description and comparative metabolic analysis of Aerococcus sp. nov., isolated from the feces of a pig.</title>
        <authorList>
            <person name="Chang Y.-H."/>
        </authorList>
    </citation>
    <scope>NUCLEOTIDE SEQUENCE</scope>
    <source>
        <strain evidence="6">YH-aer222</strain>
    </source>
</reference>
<dbReference type="PANTHER" id="PTHR11061:SF30">
    <property type="entry name" value="TRNA (URACIL(54)-C(5))-METHYLTRANSFERASE"/>
    <property type="match status" value="1"/>
</dbReference>
<dbReference type="InterPro" id="IPR012340">
    <property type="entry name" value="NA-bd_OB-fold"/>
</dbReference>
<dbReference type="InterPro" id="IPR030391">
    <property type="entry name" value="MeTrfase_TrmA_CS"/>
</dbReference>
<dbReference type="GO" id="GO:0070041">
    <property type="term" value="F:rRNA (uridine-C5-)-methyltransferase activity"/>
    <property type="evidence" value="ECO:0007669"/>
    <property type="project" value="TreeGrafter"/>
</dbReference>
<comment type="caution">
    <text evidence="6">The sequence shown here is derived from an EMBL/GenBank/DDBJ whole genome shotgun (WGS) entry which is preliminary data.</text>
</comment>
<name>A0A9X3FS49_9LACT</name>
<dbReference type="PROSITE" id="PS51687">
    <property type="entry name" value="SAM_MT_RNA_M5U"/>
    <property type="match status" value="1"/>
</dbReference>
<keyword evidence="2 4" id="KW-0808">Transferase</keyword>
<dbReference type="Proteomes" id="UP001146670">
    <property type="component" value="Unassembled WGS sequence"/>
</dbReference>
<dbReference type="EMBL" id="JAPRFR010000001">
    <property type="protein sequence ID" value="MCZ0725695.1"/>
    <property type="molecule type" value="Genomic_DNA"/>
</dbReference>
<dbReference type="Gene3D" id="2.40.50.140">
    <property type="entry name" value="Nucleic acid-binding proteins"/>
    <property type="match status" value="1"/>
</dbReference>
<dbReference type="Gene3D" id="3.40.50.150">
    <property type="entry name" value="Vaccinia Virus protein VP39"/>
    <property type="match status" value="1"/>
</dbReference>
<feature type="active site" description="Nucleophile" evidence="4">
    <location>
        <position position="424"/>
    </location>
</feature>
<dbReference type="InterPro" id="IPR030390">
    <property type="entry name" value="MeTrfase_TrmA_AS"/>
</dbReference>
<keyword evidence="7" id="KW-1185">Reference proteome</keyword>
<dbReference type="PROSITE" id="PS01230">
    <property type="entry name" value="TRMA_1"/>
    <property type="match status" value="1"/>
</dbReference>
<evidence type="ECO:0000256" key="2">
    <source>
        <dbReference type="ARBA" id="ARBA00022679"/>
    </source>
</evidence>
<evidence type="ECO:0000256" key="5">
    <source>
        <dbReference type="PROSITE-ProRule" id="PRU10015"/>
    </source>
</evidence>
<dbReference type="EC" id="2.1.1.190" evidence="6"/>
<evidence type="ECO:0000256" key="4">
    <source>
        <dbReference type="PROSITE-ProRule" id="PRU01024"/>
    </source>
</evidence>
<dbReference type="PROSITE" id="PS01231">
    <property type="entry name" value="TRMA_2"/>
    <property type="match status" value="1"/>
</dbReference>
<organism evidence="6 7">
    <name type="scientific">Aerococcus kribbianus</name>
    <dbReference type="NCBI Taxonomy" id="2999064"/>
    <lineage>
        <taxon>Bacteria</taxon>
        <taxon>Bacillati</taxon>
        <taxon>Bacillota</taxon>
        <taxon>Bacilli</taxon>
        <taxon>Lactobacillales</taxon>
        <taxon>Aerococcaceae</taxon>
        <taxon>Aerococcus</taxon>
    </lineage>
</organism>
<dbReference type="RefSeq" id="WP_268752008.1">
    <property type="nucleotide sequence ID" value="NZ_JAPRFQ010000001.1"/>
</dbReference>
<feature type="binding site" evidence="4">
    <location>
        <position position="328"/>
    </location>
    <ligand>
        <name>S-adenosyl-L-methionine</name>
        <dbReference type="ChEBI" id="CHEBI:59789"/>
    </ligand>
</feature>
<dbReference type="InterPro" id="IPR029063">
    <property type="entry name" value="SAM-dependent_MTases_sf"/>
</dbReference>
<dbReference type="Pfam" id="PF05958">
    <property type="entry name" value="tRNA_U5-meth_tr"/>
    <property type="match status" value="1"/>
</dbReference>
<comment type="similarity">
    <text evidence="4">Belongs to the class I-like SAM-binding methyltransferase superfamily. RNA M5U methyltransferase family.</text>
</comment>